<feature type="site" description="Critical for specifying symmetric addition of methyl groups" evidence="7">
    <location>
        <position position="316"/>
    </location>
</feature>
<keyword evidence="12" id="KW-1185">Reference proteome</keyword>
<reference evidence="11 12" key="1">
    <citation type="journal article" date="2018" name="Nat. Ecol. Evol.">
        <title>Genomic signatures of mitonuclear coevolution across populations of Tigriopus californicus.</title>
        <authorList>
            <person name="Barreto F.S."/>
            <person name="Watson E.T."/>
            <person name="Lima T.G."/>
            <person name="Willett C.S."/>
            <person name="Edmands S."/>
            <person name="Li W."/>
            <person name="Burton R.S."/>
        </authorList>
    </citation>
    <scope>NUCLEOTIDE SEQUENCE [LARGE SCALE GENOMIC DNA]</scope>
    <source>
        <strain evidence="11 12">San Diego</strain>
    </source>
</reference>
<dbReference type="GO" id="GO:0005829">
    <property type="term" value="C:cytosol"/>
    <property type="evidence" value="ECO:0007669"/>
    <property type="project" value="TreeGrafter"/>
</dbReference>
<evidence type="ECO:0000256" key="2">
    <source>
        <dbReference type="ARBA" id="ARBA00022679"/>
    </source>
</evidence>
<comment type="similarity">
    <text evidence="4">Belongs to the class I-like SAM-binding methyltransferase superfamily.</text>
</comment>
<feature type="domain" description="PRMT5 arginine-N-methyltransferase" evidence="8">
    <location>
        <begin position="287"/>
        <end position="455"/>
    </location>
</feature>
<dbReference type="PANTHER" id="PTHR10738">
    <property type="entry name" value="PROTEIN ARGININE N-METHYLTRANSFERASE 5"/>
    <property type="match status" value="1"/>
</dbReference>
<evidence type="ECO:0000259" key="10">
    <source>
        <dbReference type="Pfam" id="PF17286"/>
    </source>
</evidence>
<feature type="binding site" evidence="6">
    <location>
        <begin position="322"/>
        <end position="323"/>
    </location>
    <ligand>
        <name>S-adenosyl-L-methionine</name>
        <dbReference type="ChEBI" id="CHEBI:59789"/>
    </ligand>
</feature>
<dbReference type="PROSITE" id="PS51678">
    <property type="entry name" value="SAM_MT_PRMT"/>
    <property type="match status" value="1"/>
</dbReference>
<dbReference type="GO" id="GO:0016274">
    <property type="term" value="F:protein-arginine N-methyltransferase activity"/>
    <property type="evidence" value="ECO:0007669"/>
    <property type="project" value="InterPro"/>
</dbReference>
<sequence>MPHASCGLVHHLVPDLSTTLSLSNAAGFDFIVVPLSHPRYRLPPPGHEASATGAPICRSYAFTRSDMLLKSTDWSSLVVGSLPRDLQMESMSTGVRRESEERLQRELNYAAHLGLSAILVELKRPENTNLARALYSFILKSSGSGPQVWVRAPIIAPKAECTPEERGDSTSSWDWWNNLRTSANFAKKLGLVLELDSQLVSTITDEIVLKRWLGEPIKAIVLNTSSFLTNKKGYPVLPKALQTIVRQFIPSDVQVLIEGRNRGHDMSLYQSYMDHLWQQTDSGDPLRQFAKGYEDFLQSPLQPLMDNLESGTYEVFEQDPVKYTEYQRAMFEAIKDKIPEDEKATKTITLMVLGAGRGPLVRAALKAALAAERKIRVFAVEKNPNAIVTLLTQKEEDWGDQVEVVSSDMRQWHPEEHDKADIIVSELLGSFGDNELSPECLYNAQHLFKSNAVSIPTSYTSWVGPLQSSKLYNEVRGTMDVDKISGSNFETPYVVHLQNKTELAPPQPLFTFVHPLHGNIDNNRYEIKSFDITMDAVLHGFGGYFECVLYKDVMISINPPTHSKGMFSWFPIFFPLRTPVRLTKGQTLDLNFWRFNNGKHVWYEWCITKPVAQPVLNPNGRSYTIGL</sequence>
<evidence type="ECO:0000256" key="3">
    <source>
        <dbReference type="ARBA" id="ARBA00022691"/>
    </source>
</evidence>
<evidence type="ECO:0000256" key="4">
    <source>
        <dbReference type="PIRNR" id="PIRNR015894"/>
    </source>
</evidence>
<dbReference type="OrthoDB" id="1368803at2759"/>
<protein>
    <recommendedName>
        <fullName evidence="4">Protein arginine N-methyltransferase</fullName>
    </recommendedName>
</protein>
<feature type="binding site" evidence="6">
    <location>
        <position position="313"/>
    </location>
    <ligand>
        <name>S-adenosyl-L-methionine</name>
        <dbReference type="ChEBI" id="CHEBI:59789"/>
    </ligand>
</feature>
<evidence type="ECO:0000256" key="1">
    <source>
        <dbReference type="ARBA" id="ARBA00022603"/>
    </source>
</evidence>
<evidence type="ECO:0000259" key="9">
    <source>
        <dbReference type="Pfam" id="PF17285"/>
    </source>
</evidence>
<accession>A0A553NDU0</accession>
<dbReference type="InterPro" id="IPR035075">
    <property type="entry name" value="PRMT5"/>
</dbReference>
<evidence type="ECO:0000256" key="6">
    <source>
        <dbReference type="PIRSR" id="PIRSR015894-2"/>
    </source>
</evidence>
<organism evidence="11 12">
    <name type="scientific">Tigriopus californicus</name>
    <name type="common">Marine copepod</name>
    <dbReference type="NCBI Taxonomy" id="6832"/>
    <lineage>
        <taxon>Eukaryota</taxon>
        <taxon>Metazoa</taxon>
        <taxon>Ecdysozoa</taxon>
        <taxon>Arthropoda</taxon>
        <taxon>Crustacea</taxon>
        <taxon>Multicrustacea</taxon>
        <taxon>Hexanauplia</taxon>
        <taxon>Copepoda</taxon>
        <taxon>Harpacticoida</taxon>
        <taxon>Harpacticidae</taxon>
        <taxon>Tigriopus</taxon>
    </lineage>
</organism>
<evidence type="ECO:0000313" key="12">
    <source>
        <dbReference type="Proteomes" id="UP000318571"/>
    </source>
</evidence>
<dbReference type="Gene3D" id="2.70.160.11">
    <property type="entry name" value="Hnrnp arginine n-methyltransferase1"/>
    <property type="match status" value="1"/>
</dbReference>
<evidence type="ECO:0000256" key="7">
    <source>
        <dbReference type="PIRSR" id="PIRSR015894-3"/>
    </source>
</evidence>
<dbReference type="Proteomes" id="UP000318571">
    <property type="component" value="Chromosome 10"/>
</dbReference>
<dbReference type="PANTHER" id="PTHR10738:SF0">
    <property type="entry name" value="PROTEIN ARGININE N-METHYLTRANSFERASE 5"/>
    <property type="match status" value="1"/>
</dbReference>
<dbReference type="PIRSF" id="PIRSF015894">
    <property type="entry name" value="Skb1_MeTrfase"/>
    <property type="match status" value="1"/>
</dbReference>
<dbReference type="AlphaFoldDB" id="A0A553NDU0"/>
<dbReference type="InterPro" id="IPR025799">
    <property type="entry name" value="Arg_MeTrfase"/>
</dbReference>
<dbReference type="STRING" id="6832.A0A553NDU0"/>
<comment type="caution">
    <text evidence="11">The sequence shown here is derived from an EMBL/GenBank/DDBJ whole genome shotgun (WGS) entry which is preliminary data.</text>
</comment>
<dbReference type="Pfam" id="PF17285">
    <property type="entry name" value="PRMT5_TIM"/>
    <property type="match status" value="1"/>
</dbReference>
<dbReference type="GO" id="GO:0006355">
    <property type="term" value="P:regulation of DNA-templated transcription"/>
    <property type="evidence" value="ECO:0007669"/>
    <property type="project" value="TreeGrafter"/>
</dbReference>
<dbReference type="InterPro" id="IPR029063">
    <property type="entry name" value="SAM-dependent_MTases_sf"/>
</dbReference>
<dbReference type="GO" id="GO:0005634">
    <property type="term" value="C:nucleus"/>
    <property type="evidence" value="ECO:0007669"/>
    <property type="project" value="TreeGrafter"/>
</dbReference>
<gene>
    <name evidence="11" type="ORF">TCAL_04020</name>
</gene>
<dbReference type="SUPFAM" id="SSF53335">
    <property type="entry name" value="S-adenosyl-L-methionine-dependent methyltransferases"/>
    <property type="match status" value="1"/>
</dbReference>
<keyword evidence="2 4" id="KW-0808">Transferase</keyword>
<dbReference type="CDD" id="cd02440">
    <property type="entry name" value="AdoMet_MTases"/>
    <property type="match status" value="1"/>
</dbReference>
<evidence type="ECO:0000256" key="5">
    <source>
        <dbReference type="PIRSR" id="PIRSR015894-1"/>
    </source>
</evidence>
<dbReference type="InterPro" id="IPR035247">
    <property type="entry name" value="PRMT5_TIM"/>
</dbReference>
<feature type="domain" description="PRMT5 oligomerisation" evidence="10">
    <location>
        <begin position="458"/>
        <end position="625"/>
    </location>
</feature>
<evidence type="ECO:0000313" key="11">
    <source>
        <dbReference type="EMBL" id="TRY63614.1"/>
    </source>
</evidence>
<feature type="active site" description="Proton donor/acceptor" evidence="5">
    <location>
        <position position="435"/>
    </location>
</feature>
<feature type="binding site" evidence="6">
    <location>
        <position position="381"/>
    </location>
    <ligand>
        <name>S-adenosyl-L-methionine</name>
        <dbReference type="ChEBI" id="CHEBI:59789"/>
    </ligand>
</feature>
<evidence type="ECO:0000259" key="8">
    <source>
        <dbReference type="Pfam" id="PF05185"/>
    </source>
</evidence>
<proteinExistence type="inferred from homology"/>
<dbReference type="Gene3D" id="3.40.50.150">
    <property type="entry name" value="Vaccinia Virus protein VP39"/>
    <property type="match status" value="1"/>
</dbReference>
<dbReference type="Pfam" id="PF05185">
    <property type="entry name" value="PRMT5"/>
    <property type="match status" value="1"/>
</dbReference>
<feature type="active site" description="Proton donor/acceptor" evidence="5">
    <location>
        <position position="426"/>
    </location>
</feature>
<dbReference type="OMA" id="IKYAWYE"/>
<keyword evidence="3 4" id="KW-0949">S-adenosyl-L-methionine</keyword>
<feature type="domain" description="PRMT5 TIM barrel" evidence="9">
    <location>
        <begin position="27"/>
        <end position="278"/>
    </location>
</feature>
<dbReference type="InterPro" id="IPR007857">
    <property type="entry name" value="Arg_MeTrfase_PRMT5"/>
</dbReference>
<dbReference type="Pfam" id="PF17286">
    <property type="entry name" value="PRMT5_C"/>
    <property type="match status" value="1"/>
</dbReference>
<dbReference type="EMBL" id="VCGU01000458">
    <property type="protein sequence ID" value="TRY63614.1"/>
    <property type="molecule type" value="Genomic_DNA"/>
</dbReference>
<name>A0A553NDU0_TIGCA</name>
<feature type="binding site" evidence="6">
    <location>
        <begin position="408"/>
        <end position="409"/>
    </location>
    <ligand>
        <name>S-adenosyl-L-methionine</name>
        <dbReference type="ChEBI" id="CHEBI:59789"/>
    </ligand>
</feature>
<dbReference type="GO" id="GO:0032259">
    <property type="term" value="P:methylation"/>
    <property type="evidence" value="ECO:0007669"/>
    <property type="project" value="UniProtKB-KW"/>
</dbReference>
<keyword evidence="1 4" id="KW-0489">Methyltransferase</keyword>
<dbReference type="Gene3D" id="3.20.20.150">
    <property type="entry name" value="Divalent-metal-dependent TIM barrel enzymes"/>
    <property type="match status" value="1"/>
</dbReference>
<dbReference type="InterPro" id="IPR035248">
    <property type="entry name" value="PRMT5_C"/>
</dbReference>
<dbReference type="FunFam" id="2.70.160.11:FF:000003">
    <property type="entry name" value="Protein arginine N-methyltransferase 5"/>
    <property type="match status" value="1"/>
</dbReference>